<sequence>MKNLFVTLTLTISGLALSQVGINTVNPQGAFHVDGAKDNPNTGTPTVAQQGNDVIVTSSGNVGIGTTEPTNKLTIISTSTNTGLQLPFGAGVGMVLSSDASGNTLWTTNTAVTPTAIGQLPASNADIPLSPTTTLPNHYINSYIDLLPGKWLVNIGSTTNISNDNNKSWLVAGLSDSNTSYSPSSDIMLTHTGRRIAGATDNYGLAFLHGTIAINNSGTTTKRYFLWVGVNFTDANSSVLWLSPFGNINNERYFYALPIN</sequence>
<name>A0A6N4XV11_9FLAO</name>
<dbReference type="AlphaFoldDB" id="A0A6N4XV11"/>
<dbReference type="Proteomes" id="UP000445309">
    <property type="component" value="Unassembled WGS sequence"/>
</dbReference>
<dbReference type="EMBL" id="CACVBY010000084">
    <property type="protein sequence ID" value="CAA7391371.1"/>
    <property type="molecule type" value="Genomic_DNA"/>
</dbReference>
<keyword evidence="1" id="KW-0732">Signal</keyword>
<proteinExistence type="predicted"/>
<gene>
    <name evidence="2" type="ORF">CHRY9393_02900</name>
</gene>
<organism evidence="2 3">
    <name type="scientific">Chryseobacterium fistulae</name>
    <dbReference type="NCBI Taxonomy" id="2675058"/>
    <lineage>
        <taxon>Bacteria</taxon>
        <taxon>Pseudomonadati</taxon>
        <taxon>Bacteroidota</taxon>
        <taxon>Flavobacteriia</taxon>
        <taxon>Flavobacteriales</taxon>
        <taxon>Weeksellaceae</taxon>
        <taxon>Chryseobacterium group</taxon>
        <taxon>Chryseobacterium</taxon>
    </lineage>
</organism>
<evidence type="ECO:0000313" key="3">
    <source>
        <dbReference type="Proteomes" id="UP000445309"/>
    </source>
</evidence>
<evidence type="ECO:0000313" key="2">
    <source>
        <dbReference type="EMBL" id="CAA7391371.1"/>
    </source>
</evidence>
<evidence type="ECO:0000256" key="1">
    <source>
        <dbReference type="SAM" id="SignalP"/>
    </source>
</evidence>
<accession>A0A6N4XV11</accession>
<keyword evidence="3" id="KW-1185">Reference proteome</keyword>
<dbReference type="RefSeq" id="WP_162073902.1">
    <property type="nucleotide sequence ID" value="NZ_CACVBY010000084.1"/>
</dbReference>
<protein>
    <submittedName>
        <fullName evidence="2">Uncharacterized protein</fullName>
    </submittedName>
</protein>
<feature type="signal peptide" evidence="1">
    <location>
        <begin position="1"/>
        <end position="18"/>
    </location>
</feature>
<reference evidence="2 3" key="1">
    <citation type="submission" date="2020-01" db="EMBL/GenBank/DDBJ databases">
        <authorList>
            <person name="Rodrigo-Torres L."/>
            <person name="Arahal R. D."/>
            <person name="Lucena T."/>
        </authorList>
    </citation>
    <scope>NUCLEOTIDE SEQUENCE [LARGE SCALE GENOMIC DNA]</scope>
    <source>
        <strain evidence="2 3">CECT 9393</strain>
    </source>
</reference>
<feature type="chain" id="PRO_5026922954" evidence="1">
    <location>
        <begin position="19"/>
        <end position="260"/>
    </location>
</feature>